<dbReference type="AlphaFoldDB" id="A0AA35P7U4"/>
<name>A0AA35P7U4_9SAUR</name>
<evidence type="ECO:0000256" key="1">
    <source>
        <dbReference type="ARBA" id="ARBA00004167"/>
    </source>
</evidence>
<evidence type="ECO:0000256" key="7">
    <source>
        <dbReference type="ARBA" id="ARBA00023136"/>
    </source>
</evidence>
<feature type="transmembrane region" description="Helical" evidence="8">
    <location>
        <begin position="222"/>
        <end position="237"/>
    </location>
</feature>
<dbReference type="GO" id="GO:0006612">
    <property type="term" value="P:protein targeting to membrane"/>
    <property type="evidence" value="ECO:0007669"/>
    <property type="project" value="TreeGrafter"/>
</dbReference>
<dbReference type="InterPro" id="IPR026096">
    <property type="entry name" value="R-trans_p"/>
</dbReference>
<accession>A0AA35P7U4</accession>
<dbReference type="GO" id="GO:0001580">
    <property type="term" value="P:detection of chemical stimulus involved in sensory perception of bitter taste"/>
    <property type="evidence" value="ECO:0007669"/>
    <property type="project" value="TreeGrafter"/>
</dbReference>
<keyword evidence="6 8" id="KW-1133">Transmembrane helix</keyword>
<dbReference type="EMBL" id="OX395130">
    <property type="protein sequence ID" value="CAI5776125.1"/>
    <property type="molecule type" value="Genomic_DNA"/>
</dbReference>
<reference evidence="10" key="1">
    <citation type="submission" date="2022-12" db="EMBL/GenBank/DDBJ databases">
        <authorList>
            <person name="Alioto T."/>
            <person name="Alioto T."/>
            <person name="Gomez Garrido J."/>
        </authorList>
    </citation>
    <scope>NUCLEOTIDE SEQUENCE</scope>
</reference>
<dbReference type="GO" id="GO:0016020">
    <property type="term" value="C:membrane"/>
    <property type="evidence" value="ECO:0007669"/>
    <property type="project" value="UniProtKB-SubCell"/>
</dbReference>
<feature type="domain" description="3CxxC-type" evidence="9">
    <location>
        <begin position="47"/>
        <end position="157"/>
    </location>
</feature>
<organism evidence="10 11">
    <name type="scientific">Podarcis lilfordi</name>
    <name type="common">Lilford's wall lizard</name>
    <dbReference type="NCBI Taxonomy" id="74358"/>
    <lineage>
        <taxon>Eukaryota</taxon>
        <taxon>Metazoa</taxon>
        <taxon>Chordata</taxon>
        <taxon>Craniata</taxon>
        <taxon>Vertebrata</taxon>
        <taxon>Euteleostomi</taxon>
        <taxon>Lepidosauria</taxon>
        <taxon>Squamata</taxon>
        <taxon>Bifurcata</taxon>
        <taxon>Unidentata</taxon>
        <taxon>Episquamata</taxon>
        <taxon>Laterata</taxon>
        <taxon>Lacertibaenia</taxon>
        <taxon>Lacertidae</taxon>
        <taxon>Podarcis</taxon>
    </lineage>
</organism>
<keyword evidence="11" id="KW-1185">Reference proteome</keyword>
<dbReference type="Proteomes" id="UP001178461">
    <property type="component" value="Chromosome 5"/>
</dbReference>
<dbReference type="GO" id="GO:0051205">
    <property type="term" value="P:protein insertion into membrane"/>
    <property type="evidence" value="ECO:0007669"/>
    <property type="project" value="TreeGrafter"/>
</dbReference>
<dbReference type="PANTHER" id="PTHR14402:SF8">
    <property type="entry name" value="RECEPTOR-TRANSPORTING PROTEIN 4"/>
    <property type="match status" value="1"/>
</dbReference>
<proteinExistence type="predicted"/>
<gene>
    <name evidence="10" type="ORF">PODLI_1B004784</name>
</gene>
<dbReference type="InterPro" id="IPR027377">
    <property type="entry name" value="ZAR1/RTP1-5-like_Znf-3CxxC"/>
</dbReference>
<dbReference type="SMART" id="SM01328">
    <property type="entry name" value="zf-3CxxC"/>
    <property type="match status" value="1"/>
</dbReference>
<keyword evidence="3" id="KW-0479">Metal-binding</keyword>
<dbReference type="PANTHER" id="PTHR14402">
    <property type="entry name" value="RECEPTOR TRANSPORTING PROTEIN"/>
    <property type="match status" value="1"/>
</dbReference>
<comment type="subcellular location">
    <subcellularLocation>
        <location evidence="1">Membrane</location>
        <topology evidence="1">Single-pass membrane protein</topology>
    </subcellularLocation>
</comment>
<evidence type="ECO:0000256" key="2">
    <source>
        <dbReference type="ARBA" id="ARBA00022692"/>
    </source>
</evidence>
<keyword evidence="7 8" id="KW-0472">Membrane</keyword>
<evidence type="ECO:0000259" key="9">
    <source>
        <dbReference type="SMART" id="SM01328"/>
    </source>
</evidence>
<evidence type="ECO:0000256" key="8">
    <source>
        <dbReference type="SAM" id="Phobius"/>
    </source>
</evidence>
<dbReference type="GO" id="GO:0008270">
    <property type="term" value="F:zinc ion binding"/>
    <property type="evidence" value="ECO:0007669"/>
    <property type="project" value="UniProtKB-KW"/>
</dbReference>
<evidence type="ECO:0000256" key="5">
    <source>
        <dbReference type="ARBA" id="ARBA00022833"/>
    </source>
</evidence>
<evidence type="ECO:0000313" key="11">
    <source>
        <dbReference type="Proteomes" id="UP001178461"/>
    </source>
</evidence>
<evidence type="ECO:0000256" key="4">
    <source>
        <dbReference type="ARBA" id="ARBA00022771"/>
    </source>
</evidence>
<protein>
    <submittedName>
        <fullName evidence="10">Zf-3CxxC domain-containing protein</fullName>
    </submittedName>
</protein>
<dbReference type="GO" id="GO:0031849">
    <property type="term" value="F:olfactory receptor binding"/>
    <property type="evidence" value="ECO:0007669"/>
    <property type="project" value="TreeGrafter"/>
</dbReference>
<keyword evidence="2 8" id="KW-0812">Transmembrane</keyword>
<keyword evidence="5" id="KW-0862">Zinc</keyword>
<dbReference type="Pfam" id="PF13695">
    <property type="entry name" value="Zn_ribbon_3CxxC"/>
    <property type="match status" value="1"/>
</dbReference>
<evidence type="ECO:0000256" key="6">
    <source>
        <dbReference type="ARBA" id="ARBA00022989"/>
    </source>
</evidence>
<keyword evidence="4" id="KW-0863">Zinc-finger</keyword>
<sequence length="242" mass="28661">MNMDFWRAVFKEQIEAVKPRDFWRLTMDRSLDFHNVASPWRKSLQEHAHGSFTCSRCYHSWSSHQVVILFHMHLERYRNQGSVRMRTFRQRCYQCSSDKYEEPQFSEEDVIHSVECLILSIRKKCYGEHLDDSRLFEVVHENRGPHKHEHCEACHLGIHNAHYRWSRGAGHHREPQRPAHLPASLQESKASSTTYSSLATPKYEAFANHADPNFCQECCSCFIAFVIVIVVFLVYWNKNKYL</sequence>
<evidence type="ECO:0000256" key="3">
    <source>
        <dbReference type="ARBA" id="ARBA00022723"/>
    </source>
</evidence>
<evidence type="ECO:0000313" key="10">
    <source>
        <dbReference type="EMBL" id="CAI5776125.1"/>
    </source>
</evidence>